<evidence type="ECO:0000313" key="2">
    <source>
        <dbReference type="Proteomes" id="UP000831701"/>
    </source>
</evidence>
<reference evidence="1" key="1">
    <citation type="submission" date="2022-04" db="EMBL/GenBank/DDBJ databases">
        <title>Jade perch genome.</title>
        <authorList>
            <person name="Chao B."/>
        </authorList>
    </citation>
    <scope>NUCLEOTIDE SEQUENCE</scope>
    <source>
        <strain evidence="1">CB-2022</strain>
    </source>
</reference>
<sequence length="460" mass="51684">MPNARRCGRAVEDSSMRPVVGAHALTQRLPQILCHCAGPSMRRAGWMAGWLAASAGRCFVSGLSPPGGAVCGLQAGRCCGCCCGGGGGWRHSESTRRAEHQCHAMYPNTLIHWSQVRAAGNDVKDVFANARSGDQYRVLKVVIQDEQLSLGATKKASKKWDQEYDSLVLPLLEDDVPCYILYRLDSTNNQGYEWIFLAWSPDRSTVRHKMLYAATRATLKKEFGGGHIKDEIFATTKDDLNLNGYRKYLTSQAAPLPLTAAEEELRQIKLNEVQTDISVDTKQQTLQGVAFPMHADAVAALERYRDKKINYVQLQVDAEKELIRLCSTEPTELKDLPMRIPKDTPRYHFFLYKHSHEGDYLESTVFIYSMPGYKCSIRERMLYSSCKNPLVDMVENNLQIEIEKKLEIDNGEELTSDFMYGEVHPKQHAHKQAFAKPKGPAGKRGGRRITRPPAEGEEED</sequence>
<evidence type="ECO:0000313" key="1">
    <source>
        <dbReference type="EMBL" id="KAI3371141.1"/>
    </source>
</evidence>
<accession>A0ACB8WTL7</accession>
<dbReference type="EMBL" id="CM041536">
    <property type="protein sequence ID" value="KAI3371141.1"/>
    <property type="molecule type" value="Genomic_DNA"/>
</dbReference>
<protein>
    <submittedName>
        <fullName evidence="1">Uncharacterized protein</fullName>
    </submittedName>
</protein>
<gene>
    <name evidence="1" type="ORF">L3Q82_023772</name>
</gene>
<comment type="caution">
    <text evidence="1">The sequence shown here is derived from an EMBL/GenBank/DDBJ whole genome shotgun (WGS) entry which is preliminary data.</text>
</comment>
<dbReference type="Proteomes" id="UP000831701">
    <property type="component" value="Chromosome 6"/>
</dbReference>
<name>A0ACB8WTL7_9TELE</name>
<organism evidence="1 2">
    <name type="scientific">Scortum barcoo</name>
    <name type="common">barcoo grunter</name>
    <dbReference type="NCBI Taxonomy" id="214431"/>
    <lineage>
        <taxon>Eukaryota</taxon>
        <taxon>Metazoa</taxon>
        <taxon>Chordata</taxon>
        <taxon>Craniata</taxon>
        <taxon>Vertebrata</taxon>
        <taxon>Euteleostomi</taxon>
        <taxon>Actinopterygii</taxon>
        <taxon>Neopterygii</taxon>
        <taxon>Teleostei</taxon>
        <taxon>Neoteleostei</taxon>
        <taxon>Acanthomorphata</taxon>
        <taxon>Eupercaria</taxon>
        <taxon>Centrarchiformes</taxon>
        <taxon>Terapontoidei</taxon>
        <taxon>Terapontidae</taxon>
        <taxon>Scortum</taxon>
    </lineage>
</organism>
<proteinExistence type="predicted"/>
<keyword evidence="2" id="KW-1185">Reference proteome</keyword>